<comment type="subcellular location">
    <subcellularLocation>
        <location evidence="1">Membrane</location>
        <topology evidence="1">Single-pass membrane protein</topology>
    </subcellularLocation>
</comment>
<keyword evidence="9" id="KW-1185">Reference proteome</keyword>
<feature type="domain" description="Bacterial virulence protein VirB8" evidence="7">
    <location>
        <begin position="19"/>
        <end position="237"/>
    </location>
</feature>
<dbReference type="Pfam" id="PF04335">
    <property type="entry name" value="VirB8"/>
    <property type="match status" value="1"/>
</dbReference>
<keyword evidence="4 6" id="KW-0472">Membrane</keyword>
<dbReference type="RefSeq" id="WP_223676032.1">
    <property type="nucleotide sequence ID" value="NZ_JAINZW010000003.1"/>
</dbReference>
<name>A0ABS7T6S7_9GAMM</name>
<evidence type="ECO:0000256" key="2">
    <source>
        <dbReference type="ARBA" id="ARBA00022692"/>
    </source>
</evidence>
<evidence type="ECO:0000313" key="8">
    <source>
        <dbReference type="EMBL" id="MBZ4039582.1"/>
    </source>
</evidence>
<protein>
    <submittedName>
        <fullName evidence="8">Type IV secretion system protein</fullName>
    </submittedName>
</protein>
<accession>A0ABS7T6S7</accession>
<organism evidence="8 9">
    <name type="scientific">Novilysobacter selenitireducens</name>
    <dbReference type="NCBI Taxonomy" id="2872639"/>
    <lineage>
        <taxon>Bacteria</taxon>
        <taxon>Pseudomonadati</taxon>
        <taxon>Pseudomonadota</taxon>
        <taxon>Gammaproteobacteria</taxon>
        <taxon>Lysobacterales</taxon>
        <taxon>Lysobacteraceae</taxon>
        <taxon>Novilysobacter</taxon>
    </lineage>
</organism>
<dbReference type="EMBL" id="JAINZW010000003">
    <property type="protein sequence ID" value="MBZ4039582.1"/>
    <property type="molecule type" value="Genomic_DNA"/>
</dbReference>
<proteinExistence type="predicted"/>
<feature type="compositionally biased region" description="Basic and acidic residues" evidence="5">
    <location>
        <begin position="248"/>
        <end position="258"/>
    </location>
</feature>
<dbReference type="CDD" id="cd16424">
    <property type="entry name" value="VirB8"/>
    <property type="match status" value="1"/>
</dbReference>
<keyword evidence="2 6" id="KW-0812">Transmembrane</keyword>
<evidence type="ECO:0000313" key="9">
    <source>
        <dbReference type="Proteomes" id="UP001430954"/>
    </source>
</evidence>
<reference evidence="8 9" key="1">
    <citation type="submission" date="2021-09" db="EMBL/GenBank/DDBJ databases">
        <title>Lysobacter sp. 13A isolated from the river sediment.</title>
        <authorList>
            <person name="Liu H."/>
            <person name="Li S."/>
            <person name="Mao S."/>
        </authorList>
    </citation>
    <scope>NUCLEOTIDE SEQUENCE [LARGE SCALE GENOMIC DNA]</scope>
    <source>
        <strain evidence="8 9">13A</strain>
    </source>
</reference>
<feature type="transmembrane region" description="Helical" evidence="6">
    <location>
        <begin position="36"/>
        <end position="58"/>
    </location>
</feature>
<evidence type="ECO:0000256" key="4">
    <source>
        <dbReference type="ARBA" id="ARBA00023136"/>
    </source>
</evidence>
<evidence type="ECO:0000256" key="6">
    <source>
        <dbReference type="SAM" id="Phobius"/>
    </source>
</evidence>
<evidence type="ECO:0000256" key="5">
    <source>
        <dbReference type="SAM" id="MobiDB-lite"/>
    </source>
</evidence>
<feature type="compositionally biased region" description="Low complexity" evidence="5">
    <location>
        <begin position="259"/>
        <end position="278"/>
    </location>
</feature>
<comment type="caution">
    <text evidence="8">The sequence shown here is derived from an EMBL/GenBank/DDBJ whole genome shotgun (WGS) entry which is preliminary data.</text>
</comment>
<keyword evidence="3 6" id="KW-1133">Transmembrane helix</keyword>
<dbReference type="Gene3D" id="3.10.450.230">
    <property type="entry name" value="VirB8 protein"/>
    <property type="match status" value="1"/>
</dbReference>
<evidence type="ECO:0000256" key="3">
    <source>
        <dbReference type="ARBA" id="ARBA00022989"/>
    </source>
</evidence>
<dbReference type="InterPro" id="IPR032710">
    <property type="entry name" value="NTF2-like_dom_sf"/>
</dbReference>
<feature type="region of interest" description="Disordered" evidence="5">
    <location>
        <begin position="243"/>
        <end position="290"/>
    </location>
</feature>
<dbReference type="InterPro" id="IPR007430">
    <property type="entry name" value="VirB8"/>
</dbReference>
<dbReference type="Proteomes" id="UP001430954">
    <property type="component" value="Unassembled WGS sequence"/>
</dbReference>
<sequence>MFGKQATTPAVDAAVGRAVNYELTIADLARRSERRAWMLAFAAITMAVLLAAGCFALLPLKEKVPFLVMADAHTGNAAVARVDSDFGQRWVTASEAVNRSHVARFVTMREAFDDALMQLRDWRAVHSMSAPQVAAAFSALHSPRNPDRPFSIYGRGKAVRVRILSIVFMGGGVDTPPDGATVRFQRSVYDKGSGVIEPLDSKIATLGFTYKPGLKMDEQDRIENPLGFQVTSYRVDNDYAAMPPLERPPGHSEAKVPTEDPTAAPAVEAADVAGAAEPSMTTTGGQGAAE</sequence>
<dbReference type="SUPFAM" id="SSF54427">
    <property type="entry name" value="NTF2-like"/>
    <property type="match status" value="1"/>
</dbReference>
<evidence type="ECO:0000256" key="1">
    <source>
        <dbReference type="ARBA" id="ARBA00004167"/>
    </source>
</evidence>
<gene>
    <name evidence="8" type="ORF">K6753_08550</name>
</gene>
<evidence type="ECO:0000259" key="7">
    <source>
        <dbReference type="Pfam" id="PF04335"/>
    </source>
</evidence>